<name>A0A5J5G6R6_9GAMM</name>
<sequence>MAQGEIKSIYNNRLNEIISTNSEPNGYPATLNWNLYRRESNMHQSIFVRSRAPFRHDIPFLHRPFAYMLTPV</sequence>
<dbReference type="Proteomes" id="UP000335415">
    <property type="component" value="Unassembled WGS sequence"/>
</dbReference>
<proteinExistence type="predicted"/>
<protein>
    <submittedName>
        <fullName evidence="2">Uncharacterized protein</fullName>
    </submittedName>
</protein>
<reference evidence="2 3" key="1">
    <citation type="submission" date="2019-09" db="EMBL/GenBank/DDBJ databases">
        <authorList>
            <person name="Li Y."/>
        </authorList>
    </citation>
    <scope>NUCLEOTIDE SEQUENCE [LARGE SCALE GENOMIC DNA]</scope>
    <source>
        <strain evidence="2 3">L3-3HA</strain>
    </source>
</reference>
<dbReference type="EMBL" id="VYKJ01000001">
    <property type="protein sequence ID" value="KAA9002948.1"/>
    <property type="molecule type" value="Genomic_DNA"/>
</dbReference>
<accession>A0A5J5G6R6</accession>
<gene>
    <name evidence="1" type="ORF">FJU30_01870</name>
    <name evidence="2" type="ORF">FJU30_02895</name>
</gene>
<keyword evidence="3" id="KW-1185">Reference proteome</keyword>
<dbReference type="EMBL" id="VYKJ01000001">
    <property type="protein sequence ID" value="KAA9002765.1"/>
    <property type="molecule type" value="Genomic_DNA"/>
</dbReference>
<dbReference type="AlphaFoldDB" id="A0A5J5G6R6"/>
<evidence type="ECO:0000313" key="2">
    <source>
        <dbReference type="EMBL" id="KAA9002948.1"/>
    </source>
</evidence>
<evidence type="ECO:0000313" key="1">
    <source>
        <dbReference type="EMBL" id="KAA9002765.1"/>
    </source>
</evidence>
<evidence type="ECO:0000313" key="3">
    <source>
        <dbReference type="Proteomes" id="UP000335415"/>
    </source>
</evidence>
<comment type="caution">
    <text evidence="2">The sequence shown here is derived from an EMBL/GenBank/DDBJ whole genome shotgun (WGS) entry which is preliminary data.</text>
</comment>
<dbReference type="RefSeq" id="WP_150433735.1">
    <property type="nucleotide sequence ID" value="NZ_VYKJ01000001.1"/>
</dbReference>
<organism evidence="2 3">
    <name type="scientific">Affinibrenneria salicis</name>
    <dbReference type="NCBI Taxonomy" id="2590031"/>
    <lineage>
        <taxon>Bacteria</taxon>
        <taxon>Pseudomonadati</taxon>
        <taxon>Pseudomonadota</taxon>
        <taxon>Gammaproteobacteria</taxon>
        <taxon>Enterobacterales</taxon>
        <taxon>Pectobacteriaceae</taxon>
        <taxon>Affinibrenneria</taxon>
    </lineage>
</organism>